<evidence type="ECO:0000313" key="2">
    <source>
        <dbReference type="Proteomes" id="UP000008909"/>
    </source>
</evidence>
<proteinExistence type="predicted"/>
<organism evidence="1 2">
    <name type="scientific">Clonorchis sinensis</name>
    <name type="common">Chinese liver fluke</name>
    <dbReference type="NCBI Taxonomy" id="79923"/>
    <lineage>
        <taxon>Eukaryota</taxon>
        <taxon>Metazoa</taxon>
        <taxon>Spiralia</taxon>
        <taxon>Lophotrochozoa</taxon>
        <taxon>Platyhelminthes</taxon>
        <taxon>Trematoda</taxon>
        <taxon>Digenea</taxon>
        <taxon>Opisthorchiida</taxon>
        <taxon>Opisthorchiata</taxon>
        <taxon>Opisthorchiidae</taxon>
        <taxon>Clonorchis</taxon>
    </lineage>
</organism>
<reference key="2">
    <citation type="submission" date="2011-10" db="EMBL/GenBank/DDBJ databases">
        <title>The genome and transcriptome sequence of Clonorchis sinensis provide insights into the carcinogenic liver fluke.</title>
        <authorList>
            <person name="Wang X."/>
            <person name="Huang Y."/>
            <person name="Chen W."/>
            <person name="Liu H."/>
            <person name="Guo L."/>
            <person name="Chen Y."/>
            <person name="Luo F."/>
            <person name="Zhou W."/>
            <person name="Sun J."/>
            <person name="Mao Q."/>
            <person name="Liang P."/>
            <person name="Zhou C."/>
            <person name="Tian Y."/>
            <person name="Men J."/>
            <person name="Lv X."/>
            <person name="Huang L."/>
            <person name="Zhou J."/>
            <person name="Hu Y."/>
            <person name="Li R."/>
            <person name="Zhang F."/>
            <person name="Lei H."/>
            <person name="Li X."/>
            <person name="Hu X."/>
            <person name="Liang C."/>
            <person name="Xu J."/>
            <person name="Wu Z."/>
            <person name="Yu X."/>
        </authorList>
    </citation>
    <scope>NUCLEOTIDE SEQUENCE</scope>
    <source>
        <strain>Henan</strain>
    </source>
</reference>
<gene>
    <name evidence="1" type="ORF">CLF_101211</name>
</gene>
<dbReference type="EMBL" id="DF142870">
    <property type="protein sequence ID" value="GAA48128.1"/>
    <property type="molecule type" value="Genomic_DNA"/>
</dbReference>
<name>G7Y585_CLOSI</name>
<protein>
    <recommendedName>
        <fullName evidence="3">Reverse transcriptase domain-containing protein</fullName>
    </recommendedName>
</protein>
<reference evidence="1" key="1">
    <citation type="journal article" date="2011" name="Genome Biol.">
        <title>The draft genome of the carcinogenic human liver fluke Clonorchis sinensis.</title>
        <authorList>
            <person name="Wang X."/>
            <person name="Chen W."/>
            <person name="Huang Y."/>
            <person name="Sun J."/>
            <person name="Men J."/>
            <person name="Liu H."/>
            <person name="Luo F."/>
            <person name="Guo L."/>
            <person name="Lv X."/>
            <person name="Deng C."/>
            <person name="Zhou C."/>
            <person name="Fan Y."/>
            <person name="Li X."/>
            <person name="Huang L."/>
            <person name="Hu Y."/>
            <person name="Liang C."/>
            <person name="Hu X."/>
            <person name="Xu J."/>
            <person name="Yu X."/>
        </authorList>
    </citation>
    <scope>NUCLEOTIDE SEQUENCE [LARGE SCALE GENOMIC DNA]</scope>
    <source>
        <strain evidence="1">Henan</strain>
    </source>
</reference>
<keyword evidence="2" id="KW-1185">Reference proteome</keyword>
<dbReference type="Proteomes" id="UP000008909">
    <property type="component" value="Unassembled WGS sequence"/>
</dbReference>
<accession>G7Y585</accession>
<evidence type="ECO:0000313" key="1">
    <source>
        <dbReference type="EMBL" id="GAA48128.1"/>
    </source>
</evidence>
<dbReference type="AlphaFoldDB" id="G7Y585"/>
<evidence type="ECO:0008006" key="3">
    <source>
        <dbReference type="Google" id="ProtNLM"/>
    </source>
</evidence>
<sequence length="461" mass="51926">MGKIQELVNDPQTTELDSGLEPKYRQLPDGFLYVATYKPYFRTCESIQRAPQNLPYTKRCPLSSFLLNFVIDEIMSRTLEGQIAFDEKFVRLKCADDVVLVFEERGGALEVVERFVYFGSCINTDCRVTRICKARVAFSNLGYYGVKTSRRRGTGKRVENGFGPVELTRVRVRLSEGRVVTIWIPLNLTHLPSSQLNCRNTHKPKKTKENLPVAPAVNHQLKHPEVEAVNGHPHRHFFRSTVTGDFGLKSTTDQEGHDYAKPIPVRHIVVHVEVPESVVWPSRISNKKMSKVGPNRLCRMLKNKLGPNIGCTGTKWETGLSEEDSSATVDSKWLRSLILNELPTIEESINSLPVPTREPLTEMCAVEYNPLQLNNSGNTPRDVLIVVSSRAHGLPGDKSEDVAGAVILRYEITVDHDLFESLIVRKRIKIGREGSSASVHFQTLIQAIWIEIVNMKATDID</sequence>